<name>A0A2J6T276_9HELO</name>
<keyword evidence="3" id="KW-1185">Reference proteome</keyword>
<dbReference type="Pfam" id="PF11937">
    <property type="entry name" value="DUF3455"/>
    <property type="match status" value="1"/>
</dbReference>
<feature type="signal peptide" evidence="1">
    <location>
        <begin position="1"/>
        <end position="20"/>
    </location>
</feature>
<keyword evidence="1" id="KW-0732">Signal</keyword>
<evidence type="ECO:0000313" key="2">
    <source>
        <dbReference type="EMBL" id="PMD57120.1"/>
    </source>
</evidence>
<evidence type="ECO:0000313" key="3">
    <source>
        <dbReference type="Proteomes" id="UP000235371"/>
    </source>
</evidence>
<dbReference type="RefSeq" id="XP_024734024.1">
    <property type="nucleotide sequence ID" value="XM_024887081.1"/>
</dbReference>
<reference evidence="2 3" key="1">
    <citation type="submission" date="2016-04" db="EMBL/GenBank/DDBJ databases">
        <title>A degradative enzymes factory behind the ericoid mycorrhizal symbiosis.</title>
        <authorList>
            <consortium name="DOE Joint Genome Institute"/>
            <person name="Martino E."/>
            <person name="Morin E."/>
            <person name="Grelet G."/>
            <person name="Kuo A."/>
            <person name="Kohler A."/>
            <person name="Daghino S."/>
            <person name="Barry K."/>
            <person name="Choi C."/>
            <person name="Cichocki N."/>
            <person name="Clum A."/>
            <person name="Copeland A."/>
            <person name="Hainaut M."/>
            <person name="Haridas S."/>
            <person name="Labutti K."/>
            <person name="Lindquist E."/>
            <person name="Lipzen A."/>
            <person name="Khouja H.-R."/>
            <person name="Murat C."/>
            <person name="Ohm R."/>
            <person name="Olson A."/>
            <person name="Spatafora J."/>
            <person name="Veneault-Fourrey C."/>
            <person name="Henrissat B."/>
            <person name="Grigoriev I."/>
            <person name="Martin F."/>
            <person name="Perotto S."/>
        </authorList>
    </citation>
    <scope>NUCLEOTIDE SEQUENCE [LARGE SCALE GENOMIC DNA]</scope>
    <source>
        <strain evidence="2 3">E</strain>
    </source>
</reference>
<dbReference type="AlphaFoldDB" id="A0A2J6T276"/>
<organism evidence="2 3">
    <name type="scientific">Hyaloscypha bicolor E</name>
    <dbReference type="NCBI Taxonomy" id="1095630"/>
    <lineage>
        <taxon>Eukaryota</taxon>
        <taxon>Fungi</taxon>
        <taxon>Dikarya</taxon>
        <taxon>Ascomycota</taxon>
        <taxon>Pezizomycotina</taxon>
        <taxon>Leotiomycetes</taxon>
        <taxon>Helotiales</taxon>
        <taxon>Hyaloscyphaceae</taxon>
        <taxon>Hyaloscypha</taxon>
        <taxon>Hyaloscypha bicolor</taxon>
    </lineage>
</organism>
<dbReference type="PANTHER" id="PTHR35567:SF3">
    <property type="entry name" value="MALATE DEHYDROGENASE"/>
    <property type="match status" value="1"/>
</dbReference>
<dbReference type="InterPro" id="IPR021851">
    <property type="entry name" value="DUF3455"/>
</dbReference>
<dbReference type="OrthoDB" id="1859733at2759"/>
<protein>
    <recommendedName>
        <fullName evidence="4">Malate dehydrogenase</fullName>
    </recommendedName>
</protein>
<feature type="chain" id="PRO_5014453560" description="Malate dehydrogenase" evidence="1">
    <location>
        <begin position="21"/>
        <end position="234"/>
    </location>
</feature>
<dbReference type="GeneID" id="36595157"/>
<accession>A0A2J6T276</accession>
<dbReference type="InParanoid" id="A0A2J6T276"/>
<gene>
    <name evidence="2" type="ORF">K444DRAFT_665551</name>
</gene>
<dbReference type="EMBL" id="KZ613847">
    <property type="protein sequence ID" value="PMD57120.1"/>
    <property type="molecule type" value="Genomic_DNA"/>
</dbReference>
<evidence type="ECO:0000256" key="1">
    <source>
        <dbReference type="SAM" id="SignalP"/>
    </source>
</evidence>
<sequence>MPSLRALGLGLVLLLQVATGKPLSNRAVAAADCKPTGVTKPTAPDPTLPLTGGATELPSTNLTLQFVAIGRGIQNYTCSGAGAVPVQQGAIATLYDATTLARTNTALLHTIPAIVVYKPKPSGYMAVLGQHFNILGNHYFDSASTPTFNLTTVTPLQTAFVAKTLGVSAPAGSSVGPDGTGAVAWLDLNHKTGYPSMGPSQVYRVVTAGGMNYPNCTSNSLQTIQYAAEYWFYS</sequence>
<evidence type="ECO:0008006" key="4">
    <source>
        <dbReference type="Google" id="ProtNLM"/>
    </source>
</evidence>
<proteinExistence type="predicted"/>
<dbReference type="Proteomes" id="UP000235371">
    <property type="component" value="Unassembled WGS sequence"/>
</dbReference>
<dbReference type="PANTHER" id="PTHR35567">
    <property type="entry name" value="MALATE DEHYDROGENASE (AFU_ORTHOLOGUE AFUA_2G13800)"/>
    <property type="match status" value="1"/>
</dbReference>